<sequence length="117" mass="12816">MTLSSSFPFTITLVALLFLSLPYRHVKAIDCGDVVNFITPCISYIDGGTVSHSCCYGVKKLYKTSYSSEYDLKEVCTCLKQEALLYSGLTADVVEAVTTKCGVKLPFRFSIDVDCSA</sequence>
<evidence type="ECO:0000313" key="3">
    <source>
        <dbReference type="EMBL" id="KAF3330394.1"/>
    </source>
</evidence>
<dbReference type="GO" id="GO:0008289">
    <property type="term" value="F:lipid binding"/>
    <property type="evidence" value="ECO:0007669"/>
    <property type="project" value="InterPro"/>
</dbReference>
<feature type="domain" description="Bifunctional inhibitor/plant lipid transfer protein/seed storage helical" evidence="2">
    <location>
        <begin position="31"/>
        <end position="115"/>
    </location>
</feature>
<keyword evidence="1" id="KW-0732">Signal</keyword>
<dbReference type="SUPFAM" id="SSF47699">
    <property type="entry name" value="Bifunctional inhibitor/lipid-transfer protein/seed storage 2S albumin"/>
    <property type="match status" value="1"/>
</dbReference>
<evidence type="ECO:0000256" key="1">
    <source>
        <dbReference type="SAM" id="SignalP"/>
    </source>
</evidence>
<gene>
    <name evidence="3" type="ORF">FCM35_KLT03748</name>
</gene>
<proteinExistence type="predicted"/>
<reference evidence="3" key="1">
    <citation type="submission" date="2020-01" db="EMBL/GenBank/DDBJ databases">
        <title>Genome sequence of Kobresia littledalei, the first chromosome-level genome in the family Cyperaceae.</title>
        <authorList>
            <person name="Qu G."/>
        </authorList>
    </citation>
    <scope>NUCLEOTIDE SEQUENCE</scope>
    <source>
        <strain evidence="3">C.B.Clarke</strain>
        <tissue evidence="3">Leaf</tissue>
    </source>
</reference>
<dbReference type="InterPro" id="IPR016140">
    <property type="entry name" value="Bifunc_inhib/LTP/seed_store"/>
</dbReference>
<dbReference type="EMBL" id="SWLB01000013">
    <property type="protein sequence ID" value="KAF3330394.1"/>
    <property type="molecule type" value="Genomic_DNA"/>
</dbReference>
<dbReference type="InterPro" id="IPR036312">
    <property type="entry name" value="Bifun_inhib/LTP/seed_sf"/>
</dbReference>
<dbReference type="InterPro" id="IPR000528">
    <property type="entry name" value="Plant_nsLTP"/>
</dbReference>
<comment type="caution">
    <text evidence="3">The sequence shown here is derived from an EMBL/GenBank/DDBJ whole genome shotgun (WGS) entry which is preliminary data.</text>
</comment>
<dbReference type="PANTHER" id="PTHR33076">
    <property type="entry name" value="NON-SPECIFIC LIPID-TRANSFER PROTEIN 2-RELATED"/>
    <property type="match status" value="1"/>
</dbReference>
<feature type="chain" id="PRO_5032861343" evidence="1">
    <location>
        <begin position="29"/>
        <end position="117"/>
    </location>
</feature>
<evidence type="ECO:0000313" key="4">
    <source>
        <dbReference type="Proteomes" id="UP000623129"/>
    </source>
</evidence>
<dbReference type="AlphaFoldDB" id="A0A833R6Q9"/>
<name>A0A833R6Q9_9POAL</name>
<accession>A0A833R6Q9</accession>
<keyword evidence="4" id="KW-1185">Reference proteome</keyword>
<dbReference type="CDD" id="cd01960">
    <property type="entry name" value="nsLTP1"/>
    <property type="match status" value="1"/>
</dbReference>
<dbReference type="OrthoDB" id="770678at2759"/>
<dbReference type="Pfam" id="PF00234">
    <property type="entry name" value="Tryp_alpha_amyl"/>
    <property type="match status" value="1"/>
</dbReference>
<feature type="signal peptide" evidence="1">
    <location>
        <begin position="1"/>
        <end position="28"/>
    </location>
</feature>
<dbReference type="PRINTS" id="PR00382">
    <property type="entry name" value="LIPIDTRNSFER"/>
</dbReference>
<evidence type="ECO:0000259" key="2">
    <source>
        <dbReference type="Pfam" id="PF00234"/>
    </source>
</evidence>
<dbReference type="Gene3D" id="1.10.110.10">
    <property type="entry name" value="Plant lipid-transfer and hydrophobic proteins"/>
    <property type="match status" value="1"/>
</dbReference>
<protein>
    <submittedName>
        <fullName evidence="3">Non-specific lipid-transfer protein 1-like protein</fullName>
    </submittedName>
</protein>
<dbReference type="Proteomes" id="UP000623129">
    <property type="component" value="Unassembled WGS sequence"/>
</dbReference>
<dbReference type="GO" id="GO:0006869">
    <property type="term" value="P:lipid transport"/>
    <property type="evidence" value="ECO:0007669"/>
    <property type="project" value="InterPro"/>
</dbReference>
<organism evidence="3 4">
    <name type="scientific">Carex littledalei</name>
    <dbReference type="NCBI Taxonomy" id="544730"/>
    <lineage>
        <taxon>Eukaryota</taxon>
        <taxon>Viridiplantae</taxon>
        <taxon>Streptophyta</taxon>
        <taxon>Embryophyta</taxon>
        <taxon>Tracheophyta</taxon>
        <taxon>Spermatophyta</taxon>
        <taxon>Magnoliopsida</taxon>
        <taxon>Liliopsida</taxon>
        <taxon>Poales</taxon>
        <taxon>Cyperaceae</taxon>
        <taxon>Cyperoideae</taxon>
        <taxon>Cariceae</taxon>
        <taxon>Carex</taxon>
        <taxon>Carex subgen. Euthyceras</taxon>
    </lineage>
</organism>